<organism evidence="3 4">
    <name type="scientific">Sphingobium quisquiliarum P25</name>
    <dbReference type="NCBI Taxonomy" id="1329909"/>
    <lineage>
        <taxon>Bacteria</taxon>
        <taxon>Pseudomonadati</taxon>
        <taxon>Pseudomonadota</taxon>
        <taxon>Alphaproteobacteria</taxon>
        <taxon>Sphingomonadales</taxon>
        <taxon>Sphingomonadaceae</taxon>
        <taxon>Sphingobium</taxon>
    </lineage>
</organism>
<keyword evidence="2" id="KW-0349">Heme</keyword>
<evidence type="ECO:0000256" key="2">
    <source>
        <dbReference type="RuleBase" id="RU000461"/>
    </source>
</evidence>
<dbReference type="InterPro" id="IPR017972">
    <property type="entry name" value="Cyt_P450_CS"/>
</dbReference>
<sequence length="405" mass="44661">MVTTEYARKAIAAPDPAEIPYITSDPLNREAILNATAVDKEIQAAGPMVWLDHHKMWATARYDLVKAILQDWETFSSAQRPFENPDIPIPQIAVSEDPPSHTDTRRALNWILAPAVIRTLKSNFEAAARAAVDRVADAKGIDIVEGLVRPYIFKVFGDAMGLRPDGRENLSLFGAAAINAFGPTTDFMIQFFEEAREAAVWVQGQCNPEALAPGSIGARVFEAADRGDMTHDRAATLVLALLTAGTDTTIGVLTNMFYGFSQFPDQWTVLRNNPDLALSAFEEGHRWLSPGRWLGRVAVRDTELAGAHIHKGDPVLIFATMANRDPTVWDEPDRFDITRKFGKHLSFGTGIHNCAGQMLAREEAVALIRAMAEKIERIELAGKPEVMISAFQTFDHLPMNFHAAS</sequence>
<evidence type="ECO:0008006" key="5">
    <source>
        <dbReference type="Google" id="ProtNLM"/>
    </source>
</evidence>
<dbReference type="GO" id="GO:0020037">
    <property type="term" value="F:heme binding"/>
    <property type="evidence" value="ECO:0007669"/>
    <property type="project" value="InterPro"/>
</dbReference>
<comment type="caution">
    <text evidence="3">The sequence shown here is derived from an EMBL/GenBank/DDBJ whole genome shotgun (WGS) entry which is preliminary data.</text>
</comment>
<dbReference type="PRINTS" id="PR00359">
    <property type="entry name" value="BP450"/>
</dbReference>
<name>T0GV61_9SPHN</name>
<dbReference type="InterPro" id="IPR001128">
    <property type="entry name" value="Cyt_P450"/>
</dbReference>
<keyword evidence="4" id="KW-1185">Reference proteome</keyword>
<dbReference type="PATRIC" id="fig|1329909.3.peg.2796"/>
<gene>
    <name evidence="3" type="ORF">L288_14535</name>
</gene>
<dbReference type="InterPro" id="IPR002397">
    <property type="entry name" value="Cyt_P450_B"/>
</dbReference>
<dbReference type="PANTHER" id="PTHR46696:SF1">
    <property type="entry name" value="CYTOCHROME P450 YJIB-RELATED"/>
    <property type="match status" value="1"/>
</dbReference>
<dbReference type="Gene3D" id="1.10.630.10">
    <property type="entry name" value="Cytochrome P450"/>
    <property type="match status" value="1"/>
</dbReference>
<dbReference type="EMBL" id="ATHO01000131">
    <property type="protein sequence ID" value="EQB03813.1"/>
    <property type="molecule type" value="Genomic_DNA"/>
</dbReference>
<keyword evidence="2" id="KW-0408">Iron</keyword>
<dbReference type="AlphaFoldDB" id="T0GV61"/>
<dbReference type="PANTHER" id="PTHR46696">
    <property type="entry name" value="P450, PUTATIVE (EUROFUNG)-RELATED"/>
    <property type="match status" value="1"/>
</dbReference>
<comment type="similarity">
    <text evidence="1 2">Belongs to the cytochrome P450 family.</text>
</comment>
<dbReference type="GO" id="GO:0004497">
    <property type="term" value="F:monooxygenase activity"/>
    <property type="evidence" value="ECO:0007669"/>
    <property type="project" value="UniProtKB-KW"/>
</dbReference>
<dbReference type="RefSeq" id="WP_021239023.1">
    <property type="nucleotide sequence ID" value="NZ_ATHO01000131.1"/>
</dbReference>
<proteinExistence type="inferred from homology"/>
<evidence type="ECO:0000256" key="1">
    <source>
        <dbReference type="ARBA" id="ARBA00010617"/>
    </source>
</evidence>
<protein>
    <recommendedName>
        <fullName evidence="5">Cytochrome P450</fullName>
    </recommendedName>
</protein>
<accession>T0GV61</accession>
<dbReference type="Pfam" id="PF00067">
    <property type="entry name" value="p450"/>
    <property type="match status" value="1"/>
</dbReference>
<keyword evidence="2" id="KW-0503">Monooxygenase</keyword>
<reference evidence="3 4" key="1">
    <citation type="journal article" date="2013" name="Genome Announc.">
        <title>Draft Genome Sequence of Sphingobium quisquiliarum Strain P25T, a Novel Hexachlorocyclohexane (HCH)-Degrading Bacterium Isolated from an HCH Dumpsite.</title>
        <authorList>
            <person name="Kumar Singh A."/>
            <person name="Sangwan N."/>
            <person name="Sharma A."/>
            <person name="Gupta V."/>
            <person name="Khurana J.P."/>
            <person name="Lal R."/>
        </authorList>
    </citation>
    <scope>NUCLEOTIDE SEQUENCE [LARGE SCALE GENOMIC DNA]</scope>
    <source>
        <strain evidence="3 4">P25</strain>
    </source>
</reference>
<dbReference type="GO" id="GO:0005506">
    <property type="term" value="F:iron ion binding"/>
    <property type="evidence" value="ECO:0007669"/>
    <property type="project" value="InterPro"/>
</dbReference>
<evidence type="ECO:0000313" key="3">
    <source>
        <dbReference type="EMBL" id="EQB03813.1"/>
    </source>
</evidence>
<dbReference type="Proteomes" id="UP000015525">
    <property type="component" value="Unassembled WGS sequence"/>
</dbReference>
<dbReference type="SUPFAM" id="SSF48264">
    <property type="entry name" value="Cytochrome P450"/>
    <property type="match status" value="1"/>
</dbReference>
<keyword evidence="2" id="KW-0479">Metal-binding</keyword>
<keyword evidence="2" id="KW-0560">Oxidoreductase</keyword>
<dbReference type="InterPro" id="IPR036396">
    <property type="entry name" value="Cyt_P450_sf"/>
</dbReference>
<dbReference type="GO" id="GO:0016705">
    <property type="term" value="F:oxidoreductase activity, acting on paired donors, with incorporation or reduction of molecular oxygen"/>
    <property type="evidence" value="ECO:0007669"/>
    <property type="project" value="InterPro"/>
</dbReference>
<evidence type="ECO:0000313" key="4">
    <source>
        <dbReference type="Proteomes" id="UP000015525"/>
    </source>
</evidence>
<dbReference type="PROSITE" id="PS00086">
    <property type="entry name" value="CYTOCHROME_P450"/>
    <property type="match status" value="1"/>
</dbReference>